<accession>A0A6A6Z465</accession>
<evidence type="ECO:0000313" key="3">
    <source>
        <dbReference type="RefSeq" id="XP_033581919.1"/>
    </source>
</evidence>
<dbReference type="GeneID" id="54459929"/>
<gene>
    <name evidence="1 3" type="ORF">BDZ99DRAFT_458913</name>
</gene>
<name>A0A6A6Z465_9PEZI</name>
<reference evidence="3" key="3">
    <citation type="submission" date="2025-04" db="UniProtKB">
        <authorList>
            <consortium name="RefSeq"/>
        </authorList>
    </citation>
    <scope>IDENTIFICATION</scope>
    <source>
        <strain evidence="3">CBS 304.34</strain>
    </source>
</reference>
<sequence>MRCAVLAAPLRSVFGWITFTIPENILIGMAIPRPTSPPYARLVDWISGIPGPRIGSWSSLRFGCRLWAGDGTCTTYHSRRSGDM</sequence>
<dbReference type="Proteomes" id="UP000504636">
    <property type="component" value="Unplaced"/>
</dbReference>
<reference evidence="1 3" key="1">
    <citation type="journal article" date="2020" name="Stud. Mycol.">
        <title>101 Dothideomycetes genomes: a test case for predicting lifestyles and emergence of pathogens.</title>
        <authorList>
            <person name="Haridas S."/>
            <person name="Albert R."/>
            <person name="Binder M."/>
            <person name="Bloem J."/>
            <person name="Labutti K."/>
            <person name="Salamov A."/>
            <person name="Andreopoulos B."/>
            <person name="Baker S."/>
            <person name="Barry K."/>
            <person name="Bills G."/>
            <person name="Bluhm B."/>
            <person name="Cannon C."/>
            <person name="Castanera R."/>
            <person name="Culley D."/>
            <person name="Daum C."/>
            <person name="Ezra D."/>
            <person name="Gonzalez J."/>
            <person name="Henrissat B."/>
            <person name="Kuo A."/>
            <person name="Liang C."/>
            <person name="Lipzen A."/>
            <person name="Lutzoni F."/>
            <person name="Magnuson J."/>
            <person name="Mondo S."/>
            <person name="Nolan M."/>
            <person name="Ohm R."/>
            <person name="Pangilinan J."/>
            <person name="Park H.-J."/>
            <person name="Ramirez L."/>
            <person name="Alfaro M."/>
            <person name="Sun H."/>
            <person name="Tritt A."/>
            <person name="Yoshinaga Y."/>
            <person name="Zwiers L.-H."/>
            <person name="Turgeon B."/>
            <person name="Goodwin S."/>
            <person name="Spatafora J."/>
            <person name="Crous P."/>
            <person name="Grigoriev I."/>
        </authorList>
    </citation>
    <scope>NUCLEOTIDE SEQUENCE</scope>
    <source>
        <strain evidence="1 3">CBS 304.34</strain>
    </source>
</reference>
<feature type="non-terminal residue" evidence="1">
    <location>
        <position position="84"/>
    </location>
</feature>
<protein>
    <submittedName>
        <fullName evidence="1 3">Uncharacterized protein</fullName>
    </submittedName>
</protein>
<reference evidence="3" key="2">
    <citation type="submission" date="2020-04" db="EMBL/GenBank/DDBJ databases">
        <authorList>
            <consortium name="NCBI Genome Project"/>
        </authorList>
    </citation>
    <scope>NUCLEOTIDE SEQUENCE</scope>
    <source>
        <strain evidence="3">CBS 304.34</strain>
    </source>
</reference>
<keyword evidence="2" id="KW-1185">Reference proteome</keyword>
<proteinExistence type="predicted"/>
<organism evidence="1">
    <name type="scientific">Mytilinidion resinicola</name>
    <dbReference type="NCBI Taxonomy" id="574789"/>
    <lineage>
        <taxon>Eukaryota</taxon>
        <taxon>Fungi</taxon>
        <taxon>Dikarya</taxon>
        <taxon>Ascomycota</taxon>
        <taxon>Pezizomycotina</taxon>
        <taxon>Dothideomycetes</taxon>
        <taxon>Pleosporomycetidae</taxon>
        <taxon>Mytilinidiales</taxon>
        <taxon>Mytilinidiaceae</taxon>
        <taxon>Mytilinidion</taxon>
    </lineage>
</organism>
<dbReference type="EMBL" id="MU003694">
    <property type="protein sequence ID" value="KAF2814955.1"/>
    <property type="molecule type" value="Genomic_DNA"/>
</dbReference>
<evidence type="ECO:0000313" key="1">
    <source>
        <dbReference type="EMBL" id="KAF2814955.1"/>
    </source>
</evidence>
<evidence type="ECO:0000313" key="2">
    <source>
        <dbReference type="Proteomes" id="UP000504636"/>
    </source>
</evidence>
<dbReference type="AlphaFoldDB" id="A0A6A6Z465"/>
<dbReference type="RefSeq" id="XP_033581919.1">
    <property type="nucleotide sequence ID" value="XM_033719036.1"/>
</dbReference>